<gene>
    <name evidence="2" type="ORF">SAMN04488118_102164</name>
</gene>
<accession>A0A1G5PVT9</accession>
<name>A0A1G5PVT9_9RHOB</name>
<feature type="region of interest" description="Disordered" evidence="1">
    <location>
        <begin position="1"/>
        <end position="80"/>
    </location>
</feature>
<evidence type="ECO:0000313" key="3">
    <source>
        <dbReference type="Proteomes" id="UP000198767"/>
    </source>
</evidence>
<keyword evidence="3" id="KW-1185">Reference proteome</keyword>
<proteinExistence type="predicted"/>
<dbReference type="RefSeq" id="WP_090216193.1">
    <property type="nucleotide sequence ID" value="NZ_CANLDO010000001.1"/>
</dbReference>
<evidence type="ECO:0000256" key="1">
    <source>
        <dbReference type="SAM" id="MobiDB-lite"/>
    </source>
</evidence>
<reference evidence="2 3" key="1">
    <citation type="submission" date="2016-10" db="EMBL/GenBank/DDBJ databases">
        <authorList>
            <person name="de Groot N.N."/>
        </authorList>
    </citation>
    <scope>NUCLEOTIDE SEQUENCE [LARGE SCALE GENOMIC DNA]</scope>
    <source>
        <strain evidence="2 3">U95</strain>
    </source>
</reference>
<evidence type="ECO:0000313" key="2">
    <source>
        <dbReference type="EMBL" id="SCZ53623.1"/>
    </source>
</evidence>
<dbReference type="EMBL" id="FMWG01000002">
    <property type="protein sequence ID" value="SCZ53623.1"/>
    <property type="molecule type" value="Genomic_DNA"/>
</dbReference>
<feature type="compositionally biased region" description="Basic and acidic residues" evidence="1">
    <location>
        <begin position="20"/>
        <end position="61"/>
    </location>
</feature>
<evidence type="ECO:0008006" key="4">
    <source>
        <dbReference type="Google" id="ProtNLM"/>
    </source>
</evidence>
<organism evidence="2 3">
    <name type="scientific">Epibacterium ulvae</name>
    <dbReference type="NCBI Taxonomy" id="1156985"/>
    <lineage>
        <taxon>Bacteria</taxon>
        <taxon>Pseudomonadati</taxon>
        <taxon>Pseudomonadota</taxon>
        <taxon>Alphaproteobacteria</taxon>
        <taxon>Rhodobacterales</taxon>
        <taxon>Roseobacteraceae</taxon>
        <taxon>Epibacterium</taxon>
    </lineage>
</organism>
<dbReference type="AlphaFoldDB" id="A0A1G5PVT9"/>
<sequence length="80" mass="8732">MKIGAALASNLMPPSSQADDPTKDPKLKDFDKNKDGIISKAEKREYERAKAAAERAERREMTGAGMLEKLQGNIRDAQGA</sequence>
<dbReference type="Proteomes" id="UP000198767">
    <property type="component" value="Unassembled WGS sequence"/>
</dbReference>
<protein>
    <recommendedName>
        <fullName evidence="4">EF-hand domain-containing protein</fullName>
    </recommendedName>
</protein>